<feature type="transmembrane region" description="Helical" evidence="2">
    <location>
        <begin position="119"/>
        <end position="139"/>
    </location>
</feature>
<evidence type="ECO:0000256" key="1">
    <source>
        <dbReference type="SAM" id="MobiDB-lite"/>
    </source>
</evidence>
<sequence>MSQSSYNESLIIELDSVLTQFNRYVLIIILLFGIVGNILNIIVLSQRSLRANPCTWIFLVASIVNLISILTGLITRMLSDWVADPTTYIRWVCRLRAYAVSSTRTMAPWCRRKSILKNAQRWTAVIISLSILLYAQMFYCYEANLTDTSLQCYGKTVVCRYLTDVSFAAITITLPLFTMVLFGLLTGANVRKSQRCIQTLTARNVNPTVNKSSRAQNENSEGRATQKADPSLL</sequence>
<organism evidence="3 5">
    <name type="scientific">Rotaria socialis</name>
    <dbReference type="NCBI Taxonomy" id="392032"/>
    <lineage>
        <taxon>Eukaryota</taxon>
        <taxon>Metazoa</taxon>
        <taxon>Spiralia</taxon>
        <taxon>Gnathifera</taxon>
        <taxon>Rotifera</taxon>
        <taxon>Eurotatoria</taxon>
        <taxon>Bdelloidea</taxon>
        <taxon>Philodinida</taxon>
        <taxon>Philodinidae</taxon>
        <taxon>Rotaria</taxon>
    </lineage>
</organism>
<evidence type="ECO:0008006" key="6">
    <source>
        <dbReference type="Google" id="ProtNLM"/>
    </source>
</evidence>
<dbReference type="AlphaFoldDB" id="A0A818GWQ0"/>
<proteinExistence type="predicted"/>
<evidence type="ECO:0000313" key="4">
    <source>
        <dbReference type="EMBL" id="CAF4869618.1"/>
    </source>
</evidence>
<comment type="caution">
    <text evidence="3">The sequence shown here is derived from an EMBL/GenBank/DDBJ whole genome shotgun (WGS) entry which is preliminary data.</text>
</comment>
<dbReference type="Proteomes" id="UP000663872">
    <property type="component" value="Unassembled WGS sequence"/>
</dbReference>
<dbReference type="SUPFAM" id="SSF81321">
    <property type="entry name" value="Family A G protein-coupled receptor-like"/>
    <property type="match status" value="1"/>
</dbReference>
<feature type="transmembrane region" description="Helical" evidence="2">
    <location>
        <begin position="56"/>
        <end position="76"/>
    </location>
</feature>
<feature type="transmembrane region" description="Helical" evidence="2">
    <location>
        <begin position="24"/>
        <end position="44"/>
    </location>
</feature>
<name>A0A818GWQ0_9BILA</name>
<dbReference type="Gene3D" id="1.20.1070.10">
    <property type="entry name" value="Rhodopsin 7-helix transmembrane proteins"/>
    <property type="match status" value="1"/>
</dbReference>
<evidence type="ECO:0000256" key="2">
    <source>
        <dbReference type="SAM" id="Phobius"/>
    </source>
</evidence>
<evidence type="ECO:0000313" key="3">
    <source>
        <dbReference type="EMBL" id="CAF3498554.1"/>
    </source>
</evidence>
<dbReference type="Proteomes" id="UP000663848">
    <property type="component" value="Unassembled WGS sequence"/>
</dbReference>
<reference evidence="3" key="1">
    <citation type="submission" date="2021-02" db="EMBL/GenBank/DDBJ databases">
        <authorList>
            <person name="Nowell W R."/>
        </authorList>
    </citation>
    <scope>NUCLEOTIDE SEQUENCE</scope>
</reference>
<dbReference type="EMBL" id="CAJNYT010002876">
    <property type="protein sequence ID" value="CAF3498554.1"/>
    <property type="molecule type" value="Genomic_DNA"/>
</dbReference>
<evidence type="ECO:0000313" key="5">
    <source>
        <dbReference type="Proteomes" id="UP000663872"/>
    </source>
</evidence>
<feature type="region of interest" description="Disordered" evidence="1">
    <location>
        <begin position="208"/>
        <end position="233"/>
    </location>
</feature>
<feature type="transmembrane region" description="Helical" evidence="2">
    <location>
        <begin position="165"/>
        <end position="185"/>
    </location>
</feature>
<feature type="compositionally biased region" description="Polar residues" evidence="1">
    <location>
        <begin position="208"/>
        <end position="219"/>
    </location>
</feature>
<keyword evidence="2" id="KW-0812">Transmembrane</keyword>
<keyword evidence="2" id="KW-0472">Membrane</keyword>
<dbReference type="EMBL" id="CAJOBR010007821">
    <property type="protein sequence ID" value="CAF4869618.1"/>
    <property type="molecule type" value="Genomic_DNA"/>
</dbReference>
<keyword evidence="2" id="KW-1133">Transmembrane helix</keyword>
<accession>A0A818GWQ0</accession>
<protein>
    <recommendedName>
        <fullName evidence="6">G-protein coupled receptors family 1 profile domain-containing protein</fullName>
    </recommendedName>
</protein>
<gene>
    <name evidence="3" type="ORF">GRG538_LOCUS17449</name>
    <name evidence="4" type="ORF">QYT958_LOCUS28549</name>
</gene>